<dbReference type="AlphaFoldDB" id="G5SVD5"/>
<accession>G5SVD5</accession>
<dbReference type="Proteomes" id="UP000003598">
    <property type="component" value="Unassembled WGS sequence"/>
</dbReference>
<dbReference type="STRING" id="762968.HMPREF9441_03309"/>
<keyword evidence="3" id="KW-1185">Reference proteome</keyword>
<protein>
    <submittedName>
        <fullName evidence="2">Uncharacterized protein</fullName>
    </submittedName>
</protein>
<feature type="transmembrane region" description="Helical" evidence="1">
    <location>
        <begin position="6"/>
        <end position="32"/>
    </location>
</feature>
<evidence type="ECO:0000256" key="1">
    <source>
        <dbReference type="SAM" id="Phobius"/>
    </source>
</evidence>
<comment type="caution">
    <text evidence="2">The sequence shown here is derived from an EMBL/GenBank/DDBJ whole genome shotgun (WGS) entry which is preliminary data.</text>
</comment>
<keyword evidence="1" id="KW-0472">Membrane</keyword>
<organism evidence="2 3">
    <name type="scientific">Paraprevotella clara YIT 11840</name>
    <dbReference type="NCBI Taxonomy" id="762968"/>
    <lineage>
        <taxon>Bacteria</taxon>
        <taxon>Pseudomonadati</taxon>
        <taxon>Bacteroidota</taxon>
        <taxon>Bacteroidia</taxon>
        <taxon>Bacteroidales</taxon>
        <taxon>Prevotellaceae</taxon>
        <taxon>Paraprevotella</taxon>
    </lineage>
</organism>
<gene>
    <name evidence="2" type="ORF">HMPREF9441_03309</name>
</gene>
<name>G5SVD5_9BACT</name>
<keyword evidence="1" id="KW-1133">Transmembrane helix</keyword>
<evidence type="ECO:0000313" key="3">
    <source>
        <dbReference type="Proteomes" id="UP000003598"/>
    </source>
</evidence>
<keyword evidence="1" id="KW-0812">Transmembrane</keyword>
<sequence length="39" mass="4652">MAFPVLYVYVHIVDLVYFCTVTIQTPSCFSFVQKFRFLQ</sequence>
<proteinExistence type="predicted"/>
<dbReference type="HOGENOM" id="CLU_3313981_0_0_10"/>
<evidence type="ECO:0000313" key="2">
    <source>
        <dbReference type="EMBL" id="EHG98790.1"/>
    </source>
</evidence>
<dbReference type="EMBL" id="AFFY01000054">
    <property type="protein sequence ID" value="EHG98790.1"/>
    <property type="molecule type" value="Genomic_DNA"/>
</dbReference>
<reference evidence="2 3" key="1">
    <citation type="submission" date="2011-03" db="EMBL/GenBank/DDBJ databases">
        <authorList>
            <person name="Weinstock G."/>
            <person name="Sodergren E."/>
            <person name="Clifton S."/>
            <person name="Fulton L."/>
            <person name="Fulton B."/>
            <person name="Courtney L."/>
            <person name="Fronick C."/>
            <person name="Harrison M."/>
            <person name="Strong C."/>
            <person name="Farmer C."/>
            <person name="Delahaunty K."/>
            <person name="Markovic C."/>
            <person name="Hall O."/>
            <person name="Minx P."/>
            <person name="Tomlinson C."/>
            <person name="Mitreva M."/>
            <person name="Hou S."/>
            <person name="Chen J."/>
            <person name="Wollam A."/>
            <person name="Pepin K.H."/>
            <person name="Johnson M."/>
            <person name="Bhonagiri V."/>
            <person name="Zhang X."/>
            <person name="Suruliraj S."/>
            <person name="Warren W."/>
            <person name="Chinwalla A."/>
            <person name="Mardis E.R."/>
            <person name="Wilson R.K."/>
        </authorList>
    </citation>
    <scope>NUCLEOTIDE SEQUENCE [LARGE SCALE GENOMIC DNA]</scope>
    <source>
        <strain evidence="2 3">YIT 11840</strain>
    </source>
</reference>